<feature type="domain" description="Alpha-D-phosphohexomutase alpha/beta/alpha" evidence="10">
    <location>
        <begin position="153"/>
        <end position="252"/>
    </location>
</feature>
<evidence type="ECO:0000256" key="4">
    <source>
        <dbReference type="ARBA" id="ARBA00022723"/>
    </source>
</evidence>
<dbReference type="InterPro" id="IPR005843">
    <property type="entry name" value="A-D-PHexomutase_C"/>
</dbReference>
<comment type="similarity">
    <text evidence="2 7">Belongs to the phosphohexose mutase family.</text>
</comment>
<dbReference type="InterPro" id="IPR005845">
    <property type="entry name" value="A-D-PHexomutase_a/b/a-II"/>
</dbReference>
<evidence type="ECO:0000256" key="1">
    <source>
        <dbReference type="ARBA" id="ARBA00001946"/>
    </source>
</evidence>
<evidence type="ECO:0000259" key="11">
    <source>
        <dbReference type="Pfam" id="PF02880"/>
    </source>
</evidence>
<protein>
    <submittedName>
        <fullName evidence="12">Phosphomannomutase/phosphoglucomutase</fullName>
    </submittedName>
</protein>
<dbReference type="Pfam" id="PF02878">
    <property type="entry name" value="PGM_PMM_I"/>
    <property type="match status" value="1"/>
</dbReference>
<dbReference type="InterPro" id="IPR016055">
    <property type="entry name" value="A-D-PHexomutase_a/b/a-I/II/III"/>
</dbReference>
<dbReference type="InterPro" id="IPR036900">
    <property type="entry name" value="A-D-PHexomutase_C_sf"/>
</dbReference>
<name>A0A1F5TGK6_9BACT</name>
<dbReference type="Proteomes" id="UP000178656">
    <property type="component" value="Unassembled WGS sequence"/>
</dbReference>
<keyword evidence="5 7" id="KW-0460">Magnesium</keyword>
<gene>
    <name evidence="12" type="ORF">A2482_01640</name>
</gene>
<dbReference type="PANTHER" id="PTHR43771">
    <property type="entry name" value="PHOSPHOMANNOMUTASE"/>
    <property type="match status" value="1"/>
</dbReference>
<dbReference type="GO" id="GO:0005975">
    <property type="term" value="P:carbohydrate metabolic process"/>
    <property type="evidence" value="ECO:0007669"/>
    <property type="project" value="InterPro"/>
</dbReference>
<dbReference type="PRINTS" id="PR00509">
    <property type="entry name" value="PGMPMM"/>
</dbReference>
<dbReference type="Gene3D" id="3.40.120.10">
    <property type="entry name" value="Alpha-D-Glucose-1,6-Bisphosphate, subunit A, domain 3"/>
    <property type="match status" value="3"/>
</dbReference>
<dbReference type="InterPro" id="IPR005846">
    <property type="entry name" value="A-D-PHexomutase_a/b/a-III"/>
</dbReference>
<dbReference type="Pfam" id="PF02880">
    <property type="entry name" value="PGM_PMM_III"/>
    <property type="match status" value="1"/>
</dbReference>
<keyword evidence="4 7" id="KW-0479">Metal-binding</keyword>
<feature type="domain" description="Alpha-D-phosphohexomutase C-terminal" evidence="8">
    <location>
        <begin position="371"/>
        <end position="437"/>
    </location>
</feature>
<keyword evidence="6" id="KW-0413">Isomerase</keyword>
<evidence type="ECO:0000256" key="7">
    <source>
        <dbReference type="RuleBase" id="RU004326"/>
    </source>
</evidence>
<dbReference type="InterPro" id="IPR016066">
    <property type="entry name" value="A-D-PHexomutase_CS"/>
</dbReference>
<dbReference type="GO" id="GO:0016868">
    <property type="term" value="F:intramolecular phosphotransferase activity"/>
    <property type="evidence" value="ECO:0007669"/>
    <property type="project" value="InterPro"/>
</dbReference>
<dbReference type="GO" id="GO:0000287">
    <property type="term" value="F:magnesium ion binding"/>
    <property type="evidence" value="ECO:0007669"/>
    <property type="project" value="InterPro"/>
</dbReference>
<feature type="domain" description="Alpha-D-phosphohexomutase alpha/beta/alpha" evidence="11">
    <location>
        <begin position="259"/>
        <end position="366"/>
    </location>
</feature>
<evidence type="ECO:0000256" key="6">
    <source>
        <dbReference type="ARBA" id="ARBA00023235"/>
    </source>
</evidence>
<dbReference type="Pfam" id="PF00408">
    <property type="entry name" value="PGM_PMM_IV"/>
    <property type="match status" value="1"/>
</dbReference>
<keyword evidence="3" id="KW-0597">Phosphoprotein</keyword>
<comment type="cofactor">
    <cofactor evidence="1">
        <name>Mg(2+)</name>
        <dbReference type="ChEBI" id="CHEBI:18420"/>
    </cofactor>
</comment>
<evidence type="ECO:0000256" key="5">
    <source>
        <dbReference type="ARBA" id="ARBA00022842"/>
    </source>
</evidence>
<dbReference type="PANTHER" id="PTHR43771:SF1">
    <property type="entry name" value="PHOSPHOMANNOMUTASE"/>
    <property type="match status" value="1"/>
</dbReference>
<evidence type="ECO:0000256" key="2">
    <source>
        <dbReference type="ARBA" id="ARBA00010231"/>
    </source>
</evidence>
<evidence type="ECO:0000313" key="13">
    <source>
        <dbReference type="Proteomes" id="UP000178656"/>
    </source>
</evidence>
<dbReference type="SUPFAM" id="SSF53738">
    <property type="entry name" value="Phosphoglucomutase, first 3 domains"/>
    <property type="match status" value="3"/>
</dbReference>
<dbReference type="PROSITE" id="PS00710">
    <property type="entry name" value="PGM_PMM"/>
    <property type="match status" value="1"/>
</dbReference>
<organism evidence="12 13">
    <name type="scientific">Candidatus Falkowbacteria bacterium RIFOXYC2_FULL_48_21</name>
    <dbReference type="NCBI Taxonomy" id="1798005"/>
    <lineage>
        <taxon>Bacteria</taxon>
        <taxon>Candidatus Falkowiibacteriota</taxon>
    </lineage>
</organism>
<dbReference type="CDD" id="cd03089">
    <property type="entry name" value="PMM_PGM"/>
    <property type="match status" value="1"/>
</dbReference>
<reference evidence="12 13" key="1">
    <citation type="journal article" date="2016" name="Nat. Commun.">
        <title>Thousands of microbial genomes shed light on interconnected biogeochemical processes in an aquifer system.</title>
        <authorList>
            <person name="Anantharaman K."/>
            <person name="Brown C.T."/>
            <person name="Hug L.A."/>
            <person name="Sharon I."/>
            <person name="Castelle C.J."/>
            <person name="Probst A.J."/>
            <person name="Thomas B.C."/>
            <person name="Singh A."/>
            <person name="Wilkins M.J."/>
            <person name="Karaoz U."/>
            <person name="Brodie E.L."/>
            <person name="Williams K.H."/>
            <person name="Hubbard S.S."/>
            <person name="Banfield J.F."/>
        </authorList>
    </citation>
    <scope>NUCLEOTIDE SEQUENCE [LARGE SCALE GENOMIC DNA]</scope>
</reference>
<dbReference type="InterPro" id="IPR005844">
    <property type="entry name" value="A-D-PHexomutase_a/b/a-I"/>
</dbReference>
<feature type="domain" description="Alpha-D-phosphohexomutase alpha/beta/alpha" evidence="9">
    <location>
        <begin position="7"/>
        <end position="134"/>
    </location>
</feature>
<dbReference type="Gene3D" id="3.30.310.50">
    <property type="entry name" value="Alpha-D-phosphohexomutase, C-terminal domain"/>
    <property type="match status" value="1"/>
</dbReference>
<comment type="caution">
    <text evidence="12">The sequence shown here is derived from an EMBL/GenBank/DDBJ whole genome shotgun (WGS) entry which is preliminary data.</text>
</comment>
<evidence type="ECO:0000259" key="8">
    <source>
        <dbReference type="Pfam" id="PF00408"/>
    </source>
</evidence>
<evidence type="ECO:0000259" key="10">
    <source>
        <dbReference type="Pfam" id="PF02879"/>
    </source>
</evidence>
<sequence>MQIDQSIFKAYDFRGIYPTQLNEEIMERIGRAFVEFLDAKEVLVGWDMRLSSEALKNAFTIGATKQGAKVIQLGMVTTDALYFASGKYNLPGVMITASHNPKDYNGVKFCRAMAAPVSQDTGLLDIKEKVLRNEFVDAPVAGSVEERVNTLEAFSEHCFKFVDKDKIKPLKIAIDTGNGMAGKLLPIVLKSLPCKIEPLYFELDGNFPNHQPSPIEKANNLDLIAKIKELKFDLGLAFDGDGDRVFFFDENGEMLDSSFITAMIAQKLLEKNPGGKVIYTVVVSHAVPDLVRSLGGEALLSRVGHSYIKDLMKTSDAIFAGEHSGHYYFRDNFRADSGVIAALIVMEMLSESEKKMSELIREFQTYYKIEETNSKVENAAEIINKIKEKFRANITQEFDGVTFDFGDWWFNVRSSNTEPLLRLNLEAKDKKVMAKKTVEILRMIRAQVQSLKVKVKSPEFESKIFNRAS</sequence>
<evidence type="ECO:0000256" key="3">
    <source>
        <dbReference type="ARBA" id="ARBA00022553"/>
    </source>
</evidence>
<evidence type="ECO:0000313" key="12">
    <source>
        <dbReference type="EMBL" id="OGF37993.1"/>
    </source>
</evidence>
<dbReference type="EMBL" id="MFGM01000011">
    <property type="protein sequence ID" value="OGF37993.1"/>
    <property type="molecule type" value="Genomic_DNA"/>
</dbReference>
<dbReference type="SUPFAM" id="SSF55957">
    <property type="entry name" value="Phosphoglucomutase, C-terminal domain"/>
    <property type="match status" value="1"/>
</dbReference>
<dbReference type="Pfam" id="PF02879">
    <property type="entry name" value="PGM_PMM_II"/>
    <property type="match status" value="1"/>
</dbReference>
<dbReference type="AlphaFoldDB" id="A0A1F5TGK6"/>
<evidence type="ECO:0000259" key="9">
    <source>
        <dbReference type="Pfam" id="PF02878"/>
    </source>
</evidence>
<proteinExistence type="inferred from homology"/>
<accession>A0A1F5TGK6</accession>
<dbReference type="InterPro" id="IPR005841">
    <property type="entry name" value="Alpha-D-phosphohexomutase_SF"/>
</dbReference>